<name>A0ABR3JHM1_9AGAR</name>
<dbReference type="EMBL" id="JASNQZ010000007">
    <property type="protein sequence ID" value="KAL0954960.1"/>
    <property type="molecule type" value="Genomic_DNA"/>
</dbReference>
<evidence type="ECO:0000313" key="1">
    <source>
        <dbReference type="EMBL" id="KAL0954960.1"/>
    </source>
</evidence>
<dbReference type="Proteomes" id="UP001556367">
    <property type="component" value="Unassembled WGS sequence"/>
</dbReference>
<organism evidence="1 2">
    <name type="scientific">Hohenbuehelia grisea</name>
    <dbReference type="NCBI Taxonomy" id="104357"/>
    <lineage>
        <taxon>Eukaryota</taxon>
        <taxon>Fungi</taxon>
        <taxon>Dikarya</taxon>
        <taxon>Basidiomycota</taxon>
        <taxon>Agaricomycotina</taxon>
        <taxon>Agaricomycetes</taxon>
        <taxon>Agaricomycetidae</taxon>
        <taxon>Agaricales</taxon>
        <taxon>Pleurotineae</taxon>
        <taxon>Pleurotaceae</taxon>
        <taxon>Hohenbuehelia</taxon>
    </lineage>
</organism>
<keyword evidence="2" id="KW-1185">Reference proteome</keyword>
<reference evidence="2" key="1">
    <citation type="submission" date="2024-06" db="EMBL/GenBank/DDBJ databases">
        <title>Multi-omics analyses provide insights into the biosynthesis of the anticancer antibiotic pleurotin in Hohenbuehelia grisea.</title>
        <authorList>
            <person name="Weaver J.A."/>
            <person name="Alberti F."/>
        </authorList>
    </citation>
    <scope>NUCLEOTIDE SEQUENCE [LARGE SCALE GENOMIC DNA]</scope>
    <source>
        <strain evidence="2">T-177</strain>
    </source>
</reference>
<protein>
    <submittedName>
        <fullName evidence="1">Uncharacterized protein</fullName>
    </submittedName>
</protein>
<sequence>MRANLLINVLCDEQELLVQSSRFLPCGFCALLLMTTYNRNSPLPAIPFAISKTQAIKIMSPYSSLLTYTSPLRDMIGRILPGTYPPFQPSRIQPFYFPAWFLDVALEATLWLKGRPQNKRTGTLDLSGSYLPGYPFEPLSRIALNAPGLHKLDLSEESIPTRLSSGDEIAILPHTISPIALLDIARSLPQEDAIIDASDMCFDPSTLKPSMLAAYPILIPVYLAQYDLSEPLASEYPGMKLHTILEAHAPDGRLSAFPLYPTHLPEFVPRAECVSFRDYDDRTFAEKNTESKLTFGGKVVSWLDKLIQEPGAPELLAEKTVSIQSRVKDQAAPDDTISMTLVDMDQPWIRPHTIEEVMTNRLCALGQRGMQRVTPGANISTPKWYQEWEASQTWSQT</sequence>
<evidence type="ECO:0000313" key="2">
    <source>
        <dbReference type="Proteomes" id="UP001556367"/>
    </source>
</evidence>
<proteinExistence type="predicted"/>
<gene>
    <name evidence="1" type="ORF">HGRIS_003890</name>
</gene>
<accession>A0ABR3JHM1</accession>
<comment type="caution">
    <text evidence="1">The sequence shown here is derived from an EMBL/GenBank/DDBJ whole genome shotgun (WGS) entry which is preliminary data.</text>
</comment>